<accession>A0ABY8LWZ1</accession>
<feature type="transmembrane region" description="Helical" evidence="1">
    <location>
        <begin position="215"/>
        <end position="236"/>
    </location>
</feature>
<gene>
    <name evidence="2" type="ORF">QEG99_00600</name>
</gene>
<name>A0ABY8LWZ1_9BACT</name>
<proteinExistence type="predicted"/>
<keyword evidence="1" id="KW-0472">Membrane</keyword>
<dbReference type="Gene3D" id="1.10.1760.20">
    <property type="match status" value="1"/>
</dbReference>
<feature type="transmembrane region" description="Helical" evidence="1">
    <location>
        <begin position="80"/>
        <end position="101"/>
    </location>
</feature>
<organism evidence="2 3">
    <name type="scientific">Mesomycoplasma lagogenitalium</name>
    <dbReference type="NCBI Taxonomy" id="171286"/>
    <lineage>
        <taxon>Bacteria</taxon>
        <taxon>Bacillati</taxon>
        <taxon>Mycoplasmatota</taxon>
        <taxon>Mycoplasmoidales</taxon>
        <taxon>Metamycoplasmataceae</taxon>
        <taxon>Mesomycoplasma</taxon>
    </lineage>
</organism>
<sequence length="320" mass="36352">MKRWNSRTIAFVAVFMSISTIMLLLGIRLFPLAILPNIRFSIIGLPIKITGFIFGPIVGFLTGFLSDLISLQFAPSTYSVYYTISLAITGIIPGMVSWLFFDIIKKRFNEEYLQKKYEEKVNFNLTKLTALNLKLTTLSISDSNEKVKISQKIQKISKKINRLNKKSLETRLYNLMLLSCWILLILIMTIIISIIYAAPDSAFENSKFIKNKTSFLILMLSGTSSMLIFITIARFLKFFKSKDRFSTMVPIIVFSAILEPISSSILSLGDVQSGTFPTFEIALISHFIVSPVKIWVNLFVIYLTSLIIIPIVKNKTKNSY</sequence>
<protein>
    <submittedName>
        <fullName evidence="2">Substrate-specific component FolT of folate ECF transporter</fullName>
    </submittedName>
</protein>
<evidence type="ECO:0000313" key="3">
    <source>
        <dbReference type="Proteomes" id="UP001179842"/>
    </source>
</evidence>
<feature type="transmembrane region" description="Helical" evidence="1">
    <location>
        <begin position="172"/>
        <end position="195"/>
    </location>
</feature>
<keyword evidence="1" id="KW-0812">Transmembrane</keyword>
<feature type="transmembrane region" description="Helical" evidence="1">
    <location>
        <begin position="294"/>
        <end position="312"/>
    </location>
</feature>
<keyword evidence="1" id="KW-1133">Transmembrane helix</keyword>
<feature type="transmembrane region" description="Helical" evidence="1">
    <location>
        <begin position="6"/>
        <end position="30"/>
    </location>
</feature>
<feature type="transmembrane region" description="Helical" evidence="1">
    <location>
        <begin position="248"/>
        <end position="269"/>
    </location>
</feature>
<feature type="transmembrane region" description="Helical" evidence="1">
    <location>
        <begin position="51"/>
        <end position="74"/>
    </location>
</feature>
<evidence type="ECO:0000256" key="1">
    <source>
        <dbReference type="SAM" id="Phobius"/>
    </source>
</evidence>
<evidence type="ECO:0000313" key="2">
    <source>
        <dbReference type="EMBL" id="WGI36776.1"/>
    </source>
</evidence>
<dbReference type="Proteomes" id="UP001179842">
    <property type="component" value="Chromosome"/>
</dbReference>
<reference evidence="2" key="1">
    <citation type="submission" date="2023-04" db="EMBL/GenBank/DDBJ databases">
        <title>Completed genome of Mycoplasma lagogenitalium type strain 12MS.</title>
        <authorList>
            <person name="Spergser J."/>
        </authorList>
    </citation>
    <scope>NUCLEOTIDE SEQUENCE</scope>
    <source>
        <strain evidence="2">12MS</strain>
    </source>
</reference>
<keyword evidence="3" id="KW-1185">Reference proteome</keyword>
<dbReference type="EMBL" id="CP122979">
    <property type="protein sequence ID" value="WGI36776.1"/>
    <property type="molecule type" value="Genomic_DNA"/>
</dbReference>
<dbReference type="RefSeq" id="WP_280102078.1">
    <property type="nucleotide sequence ID" value="NZ_CP122979.1"/>
</dbReference>